<evidence type="ECO:0008006" key="3">
    <source>
        <dbReference type="Google" id="ProtNLM"/>
    </source>
</evidence>
<reference evidence="1 2" key="1">
    <citation type="submission" date="2015-08" db="EMBL/GenBank/DDBJ databases">
        <title>Genomic sequence of Lactobacillus heilongjiangensis DSM 28069, isolated from Chinese traditional pickle.</title>
        <authorList>
            <person name="Jiang X."/>
            <person name="Zheng B."/>
            <person name="Cheng H."/>
        </authorList>
    </citation>
    <scope>NUCLEOTIDE SEQUENCE [LARGE SCALE GENOMIC DNA]</scope>
    <source>
        <strain evidence="1 2">DSM 28069</strain>
    </source>
</reference>
<organism evidence="1 2">
    <name type="scientific">Companilactobacillus heilongjiangensis</name>
    <dbReference type="NCBI Taxonomy" id="1074467"/>
    <lineage>
        <taxon>Bacteria</taxon>
        <taxon>Bacillati</taxon>
        <taxon>Bacillota</taxon>
        <taxon>Bacilli</taxon>
        <taxon>Lactobacillales</taxon>
        <taxon>Lactobacillaceae</taxon>
        <taxon>Companilactobacillus</taxon>
    </lineage>
</organism>
<accession>A0A0K2LAP5</accession>
<protein>
    <recommendedName>
        <fullName evidence="3">Cell surface protein</fullName>
    </recommendedName>
</protein>
<dbReference type="STRING" id="1074467.JP39_02610"/>
<dbReference type="EMBL" id="CP012559">
    <property type="protein sequence ID" value="ALB28364.1"/>
    <property type="molecule type" value="Genomic_DNA"/>
</dbReference>
<evidence type="ECO:0000313" key="2">
    <source>
        <dbReference type="Proteomes" id="UP000061546"/>
    </source>
</evidence>
<dbReference type="KEGG" id="lhi:JP39_02610"/>
<evidence type="ECO:0000313" key="1">
    <source>
        <dbReference type="EMBL" id="ALB28364.1"/>
    </source>
</evidence>
<dbReference type="RefSeq" id="WP_041498754.1">
    <property type="nucleotide sequence ID" value="NZ_BJDV01000007.1"/>
</dbReference>
<name>A0A0K2LAP5_9LACO</name>
<gene>
    <name evidence="1" type="ORF">JP39_02610</name>
</gene>
<dbReference type="SUPFAM" id="SSF49401">
    <property type="entry name" value="Bacterial adhesins"/>
    <property type="match status" value="1"/>
</dbReference>
<dbReference type="Proteomes" id="UP000061546">
    <property type="component" value="Chromosome"/>
</dbReference>
<dbReference type="InterPro" id="IPR008966">
    <property type="entry name" value="Adhesion_dom_sf"/>
</dbReference>
<dbReference type="AlphaFoldDB" id="A0A0K2LAP5"/>
<dbReference type="Gene3D" id="2.60.40.740">
    <property type="match status" value="2"/>
</dbReference>
<proteinExistence type="predicted"/>
<keyword evidence="2" id="KW-1185">Reference proteome</keyword>
<sequence length="839" mass="90105">MMTKLYKCIPKLLDTFFITFMLICFFSNQSLTVEGAGQGDVETNISRINDGITNWRAQTYATTTNNVGQISLGGNASLDYTFGAARDANNNVVLNGADNTILTDSGVSGATSLYNSKINIFFNNNGKYYGILHQGANSYKGGSPGNASDTSLDFALVTGISTLSYSNYSILKQMKYKVYYTGTDSRSKPVYKIGGFLSNQGIYAEILLRPSLSGAPIVQRELYLYNPTTSVKKFQIYYGEDTDMDSTGSNSSDNVPMYAIGDNKGLYLYSTKIASDASSKLLITNDVTDGFDNYMGEAYTSPYDWAKKGKPSGNSGTLTSPMLTYDKDDADNIGDYSRVAGSPLLYGVGSGGTIFPIVNGDGVQDSAYALRWNPTAINPGQTTHYSSAIGGTLPGYATPTVSKTYVNKTRNTGGNQVGDTLQFTLSVGISGSSWNFNRLLDTMPTGLTLDPSSVKYVWTQTQSTGSGSNMHDVDVIKGYGTAPASGTTNNQIDYNPNTDIGDKGKYVVTYDATINNKATSTVTNNADFTGHNVVHNTGDVTNRATTNIPVTIPNFKYQFTNQIRNDTTDPDGAFSSSASGKKGDIVEYQTTLSPIGIDFLKSGHFNDIVPDGLELDPDSITVNGSKKSSLDFDVSTITSGNPLTVDFKAKITSINKATVSNTATVTNVVINPSTNYGTIISDNADLNIEETLPTTSFVEVPSTIDFGSTTSIGNPRMLNNVRTDGKLIINHSANTPFNVSVSYDNTTDPIESNGNKLITSDSDNAMMFDQSNDDNTPDWKPIVIDPGVPIKSGGFSGSYNNYDLSGYIGLNKWKLLVPANSKAGKYSGKITWSIDDTPQ</sequence>